<feature type="region of interest" description="Disordered" evidence="1">
    <location>
        <begin position="1"/>
        <end position="53"/>
    </location>
</feature>
<dbReference type="Proteomes" id="UP000199029">
    <property type="component" value="Unassembled WGS sequence"/>
</dbReference>
<evidence type="ECO:0000313" key="2">
    <source>
        <dbReference type="EMBL" id="SFQ83141.1"/>
    </source>
</evidence>
<proteinExistence type="predicted"/>
<dbReference type="EMBL" id="FOXS01000011">
    <property type="protein sequence ID" value="SFQ83141.1"/>
    <property type="molecule type" value="Genomic_DNA"/>
</dbReference>
<accession>A0A1I6BQG2</accession>
<feature type="region of interest" description="Disordered" evidence="1">
    <location>
        <begin position="96"/>
        <end position="115"/>
    </location>
</feature>
<keyword evidence="3" id="KW-1185">Reference proteome</keyword>
<gene>
    <name evidence="2" type="ORF">SAMN04515668_4914</name>
</gene>
<dbReference type="RefSeq" id="WP_092678942.1">
    <property type="nucleotide sequence ID" value="NZ_FOXS01000011.1"/>
</dbReference>
<protein>
    <submittedName>
        <fullName evidence="2">Uncharacterized protein</fullName>
    </submittedName>
</protein>
<organism evidence="2 3">
    <name type="scientific">Hymenobacter arizonensis</name>
    <name type="common">Siccationidurans arizonensis</name>
    <dbReference type="NCBI Taxonomy" id="1227077"/>
    <lineage>
        <taxon>Bacteria</taxon>
        <taxon>Pseudomonadati</taxon>
        <taxon>Bacteroidota</taxon>
        <taxon>Cytophagia</taxon>
        <taxon>Cytophagales</taxon>
        <taxon>Hymenobacteraceae</taxon>
        <taxon>Hymenobacter</taxon>
    </lineage>
</organism>
<name>A0A1I6BQG2_HYMAR</name>
<feature type="compositionally biased region" description="Low complexity" evidence="1">
    <location>
        <begin position="29"/>
        <end position="48"/>
    </location>
</feature>
<dbReference type="STRING" id="1227077.SAMN04515668_4914"/>
<dbReference type="OrthoDB" id="893950at2"/>
<evidence type="ECO:0000256" key="1">
    <source>
        <dbReference type="SAM" id="MobiDB-lite"/>
    </source>
</evidence>
<sequence length="115" mass="12471">MASSSAPRDINDLLTGAGRPQPPRPPQAPSQVAPPAAPVPAAKPEIAPTTRKGTFILTEANDDALHRLSFYTPGPKGEKSYLINKALEAYLAQFPDSQRAIPEGEDVRRRGRRHH</sequence>
<dbReference type="AlphaFoldDB" id="A0A1I6BQG2"/>
<evidence type="ECO:0000313" key="3">
    <source>
        <dbReference type="Proteomes" id="UP000199029"/>
    </source>
</evidence>
<reference evidence="3" key="1">
    <citation type="submission" date="2016-10" db="EMBL/GenBank/DDBJ databases">
        <authorList>
            <person name="Varghese N."/>
            <person name="Submissions S."/>
        </authorList>
    </citation>
    <scope>NUCLEOTIDE SEQUENCE [LARGE SCALE GENOMIC DNA]</scope>
    <source>
        <strain evidence="3">OR362-8,ATCC BAA-1266,JCM 13504</strain>
    </source>
</reference>